<evidence type="ECO:0000259" key="2">
    <source>
        <dbReference type="PROSITE" id="PS51819"/>
    </source>
</evidence>
<feature type="domain" description="VOC" evidence="2">
    <location>
        <begin position="37"/>
        <end position="153"/>
    </location>
</feature>
<evidence type="ECO:0000256" key="1">
    <source>
        <dbReference type="SAM" id="Phobius"/>
    </source>
</evidence>
<name>R9T4D8_METII</name>
<feature type="transmembrane region" description="Helical" evidence="1">
    <location>
        <begin position="21"/>
        <end position="44"/>
    </location>
</feature>
<accession>R9T4D8</accession>
<dbReference type="InterPro" id="IPR025870">
    <property type="entry name" value="Glyoxalase-like_dom"/>
</dbReference>
<keyword evidence="1" id="KW-1133">Transmembrane helix</keyword>
<evidence type="ECO:0000313" key="3">
    <source>
        <dbReference type="EMBL" id="AGN25777.1"/>
    </source>
</evidence>
<dbReference type="InterPro" id="IPR029068">
    <property type="entry name" value="Glyas_Bleomycin-R_OHBP_Dase"/>
</dbReference>
<protein>
    <submittedName>
        <fullName evidence="3">Glyoxalase</fullName>
    </submittedName>
</protein>
<dbReference type="KEGG" id="mer:MMINT_03920"/>
<gene>
    <name evidence="3" type="ORF">MMINT_03920</name>
</gene>
<reference evidence="3 4" key="1">
    <citation type="journal article" date="2013" name="Genome Announc.">
        <title>Genome sequence of 'Candidatus Methanomassiliicoccus intestinalis' Issoire-Mx1, a third thermoplasmatales-related methanogenic archaeon from human feces.</title>
        <authorList>
            <person name="Borrel G."/>
            <person name="Harris H.M."/>
            <person name="Parisot N."/>
            <person name="Gaci N."/>
            <person name="Tottey W."/>
            <person name="Mihajlovski A."/>
            <person name="Deane J."/>
            <person name="Gribaldo S."/>
            <person name="Bardot O."/>
            <person name="Peyretaillade E."/>
            <person name="Peyret P."/>
            <person name="O'Toole P.W."/>
            <person name="Brugere J.F."/>
        </authorList>
    </citation>
    <scope>NUCLEOTIDE SEQUENCE [LARGE SCALE GENOMIC DNA]</scope>
    <source>
        <strain evidence="3 4">Issoire-Mx1</strain>
    </source>
</reference>
<dbReference type="AlphaFoldDB" id="R9T4D8"/>
<dbReference type="HOGENOM" id="CLU_105776_0_0_2"/>
<dbReference type="Proteomes" id="UP000014070">
    <property type="component" value="Chromosome"/>
</dbReference>
<sequence>MLKKPRRSWKADSDKTALPSLKGVLISFYILICDFMKFVLPLLAVKDIEVSKKFYKEIFDQRVVCDYGKNVTFSGGFAIQEDFAWLIDISSEEVSEKSNNMELYFETDDLDSFINKLEEYPIEYVHRMKTHDWKQRVVRIYDPDHHIIEIGEPMDAVVKRCLMEGYSPEETAEITQQTMKFVERCIKQLNEKA</sequence>
<dbReference type="EMBL" id="CP005934">
    <property type="protein sequence ID" value="AGN25777.1"/>
    <property type="molecule type" value="Genomic_DNA"/>
</dbReference>
<dbReference type="PROSITE" id="PS51819">
    <property type="entry name" value="VOC"/>
    <property type="match status" value="1"/>
</dbReference>
<dbReference type="SUPFAM" id="SSF54593">
    <property type="entry name" value="Glyoxalase/Bleomycin resistance protein/Dihydroxybiphenyl dioxygenase"/>
    <property type="match status" value="1"/>
</dbReference>
<proteinExistence type="predicted"/>
<dbReference type="Gene3D" id="3.10.180.10">
    <property type="entry name" value="2,3-Dihydroxybiphenyl 1,2-Dioxygenase, domain 1"/>
    <property type="match status" value="1"/>
</dbReference>
<dbReference type="InParanoid" id="R9T4D8"/>
<keyword evidence="1" id="KW-0472">Membrane</keyword>
<dbReference type="Pfam" id="PF12681">
    <property type="entry name" value="Glyoxalase_2"/>
    <property type="match status" value="1"/>
</dbReference>
<keyword evidence="4" id="KW-1185">Reference proteome</keyword>
<keyword evidence="1" id="KW-0812">Transmembrane</keyword>
<evidence type="ECO:0000313" key="4">
    <source>
        <dbReference type="Proteomes" id="UP000014070"/>
    </source>
</evidence>
<dbReference type="InterPro" id="IPR037523">
    <property type="entry name" value="VOC_core"/>
</dbReference>
<organism evidence="3 4">
    <name type="scientific">Methanomassiliicoccus intestinalis (strain Issoire-Mx1)</name>
    <dbReference type="NCBI Taxonomy" id="1295009"/>
    <lineage>
        <taxon>Archaea</taxon>
        <taxon>Methanobacteriati</taxon>
        <taxon>Thermoplasmatota</taxon>
        <taxon>Thermoplasmata</taxon>
        <taxon>Methanomassiliicoccales</taxon>
        <taxon>Methanomassiliicoccaceae</taxon>
        <taxon>Methanomassiliicoccus</taxon>
    </lineage>
</organism>
<dbReference type="STRING" id="1295009.MMINT_03920"/>